<name>A0A356W5C6_9PROT</name>
<comment type="caution">
    <text evidence="3">The sequence shown here is derived from an EMBL/GenBank/DDBJ whole genome shotgun (WGS) entry which is preliminary data.</text>
</comment>
<keyword evidence="3" id="KW-0238">DNA-binding</keyword>
<accession>A0A356W5C6</accession>
<dbReference type="InterPro" id="IPR041657">
    <property type="entry name" value="HTH_17"/>
</dbReference>
<dbReference type="AlphaFoldDB" id="A0A356W5C6"/>
<proteinExistence type="predicted"/>
<evidence type="ECO:0000313" key="4">
    <source>
        <dbReference type="Proteomes" id="UP000263957"/>
    </source>
</evidence>
<feature type="region of interest" description="Disordered" evidence="1">
    <location>
        <begin position="64"/>
        <end position="85"/>
    </location>
</feature>
<dbReference type="Pfam" id="PF12728">
    <property type="entry name" value="HTH_17"/>
    <property type="match status" value="1"/>
</dbReference>
<organism evidence="3 4">
    <name type="scientific">Hyphomonas atlantica</name>
    <dbReference type="NCBI Taxonomy" id="1280948"/>
    <lineage>
        <taxon>Bacteria</taxon>
        <taxon>Pseudomonadati</taxon>
        <taxon>Pseudomonadota</taxon>
        <taxon>Alphaproteobacteria</taxon>
        <taxon>Hyphomonadales</taxon>
        <taxon>Hyphomonadaceae</taxon>
        <taxon>Hyphomonas</taxon>
    </lineage>
</organism>
<evidence type="ECO:0000259" key="2">
    <source>
        <dbReference type="Pfam" id="PF12728"/>
    </source>
</evidence>
<dbReference type="InterPro" id="IPR009061">
    <property type="entry name" value="DNA-bd_dom_put_sf"/>
</dbReference>
<reference evidence="3 4" key="1">
    <citation type="journal article" date="2018" name="Nat. Biotechnol.">
        <title>A standardized bacterial taxonomy based on genome phylogeny substantially revises the tree of life.</title>
        <authorList>
            <person name="Parks D.H."/>
            <person name="Chuvochina M."/>
            <person name="Waite D.W."/>
            <person name="Rinke C."/>
            <person name="Skarshewski A."/>
            <person name="Chaumeil P.A."/>
            <person name="Hugenholtz P."/>
        </authorList>
    </citation>
    <scope>NUCLEOTIDE SEQUENCE [LARGE SCALE GENOMIC DNA]</scope>
    <source>
        <strain evidence="3">UBA10378</strain>
    </source>
</reference>
<protein>
    <submittedName>
        <fullName evidence="3">DNA-binding protein</fullName>
    </submittedName>
</protein>
<dbReference type="Proteomes" id="UP000263957">
    <property type="component" value="Unassembled WGS sequence"/>
</dbReference>
<dbReference type="EMBL" id="DOGS01000095">
    <property type="protein sequence ID" value="HBQ48142.1"/>
    <property type="molecule type" value="Genomic_DNA"/>
</dbReference>
<evidence type="ECO:0000256" key="1">
    <source>
        <dbReference type="SAM" id="MobiDB-lite"/>
    </source>
</evidence>
<evidence type="ECO:0000313" key="3">
    <source>
        <dbReference type="EMBL" id="HBQ48142.1"/>
    </source>
</evidence>
<dbReference type="GO" id="GO:0003677">
    <property type="term" value="F:DNA binding"/>
    <property type="evidence" value="ECO:0007669"/>
    <property type="project" value="UniProtKB-KW"/>
</dbReference>
<sequence>MLNPETKSEGEVEQRFLTTEQAARYLGIAPSTLKTSRCRPELNGPPYKKFGRAVRYDIRDLDEHMEERSYRGTYEYPGNTQSEEA</sequence>
<dbReference type="SUPFAM" id="SSF46955">
    <property type="entry name" value="Putative DNA-binding domain"/>
    <property type="match status" value="1"/>
</dbReference>
<feature type="domain" description="Helix-turn-helix" evidence="2">
    <location>
        <begin position="16"/>
        <end position="69"/>
    </location>
</feature>
<gene>
    <name evidence="3" type="ORF">DD728_04515</name>
</gene>